<comment type="caution">
    <text evidence="1">The sequence shown here is derived from an EMBL/GenBank/DDBJ whole genome shotgun (WGS) entry which is preliminary data.</text>
</comment>
<name>A0AAD9ANH3_9PEZI</name>
<dbReference type="Proteomes" id="UP001243330">
    <property type="component" value="Unassembled WGS sequence"/>
</dbReference>
<evidence type="ECO:0000313" key="2">
    <source>
        <dbReference type="Proteomes" id="UP001243330"/>
    </source>
</evidence>
<evidence type="ECO:0000313" key="1">
    <source>
        <dbReference type="EMBL" id="KAK1851143.1"/>
    </source>
</evidence>
<reference evidence="1" key="1">
    <citation type="submission" date="2023-01" db="EMBL/GenBank/DDBJ databases">
        <title>Colletotrichum chrysophilum M932 genome sequence.</title>
        <authorList>
            <person name="Baroncelli R."/>
        </authorList>
    </citation>
    <scope>NUCLEOTIDE SEQUENCE</scope>
    <source>
        <strain evidence="1">M932</strain>
    </source>
</reference>
<dbReference type="AlphaFoldDB" id="A0AAD9ANH3"/>
<accession>A0AAD9ANH3</accession>
<keyword evidence="2" id="KW-1185">Reference proteome</keyword>
<dbReference type="EMBL" id="JAQOWY010000103">
    <property type="protein sequence ID" value="KAK1851143.1"/>
    <property type="molecule type" value="Genomic_DNA"/>
</dbReference>
<sequence>MARQMTQAQSPQPSYPHASVEAMRSNGVAIWIAAWVTQESWLSFITAGGSRLTALLHDSTRFNLSVLDAAHNRAKMGPSK</sequence>
<protein>
    <submittedName>
        <fullName evidence="1">Uncharacterized protein</fullName>
    </submittedName>
</protein>
<gene>
    <name evidence="1" type="ORF">CCHR01_06269</name>
</gene>
<proteinExistence type="predicted"/>
<organism evidence="1 2">
    <name type="scientific">Colletotrichum chrysophilum</name>
    <dbReference type="NCBI Taxonomy" id="1836956"/>
    <lineage>
        <taxon>Eukaryota</taxon>
        <taxon>Fungi</taxon>
        <taxon>Dikarya</taxon>
        <taxon>Ascomycota</taxon>
        <taxon>Pezizomycotina</taxon>
        <taxon>Sordariomycetes</taxon>
        <taxon>Hypocreomycetidae</taxon>
        <taxon>Glomerellales</taxon>
        <taxon>Glomerellaceae</taxon>
        <taxon>Colletotrichum</taxon>
        <taxon>Colletotrichum gloeosporioides species complex</taxon>
    </lineage>
</organism>